<dbReference type="RefSeq" id="WP_152157406.1">
    <property type="nucleotide sequence ID" value="NZ_WEHX01000002.1"/>
</dbReference>
<name>A0A6I1ERE9_9BURK</name>
<dbReference type="CDD" id="cd07989">
    <property type="entry name" value="LPLAT_AGPAT-like"/>
    <property type="match status" value="1"/>
</dbReference>
<evidence type="ECO:0000313" key="6">
    <source>
        <dbReference type="Proteomes" id="UP000430564"/>
    </source>
</evidence>
<dbReference type="EMBL" id="WEHX01000002">
    <property type="protein sequence ID" value="KAB7663136.1"/>
    <property type="molecule type" value="Genomic_DNA"/>
</dbReference>
<evidence type="ECO:0000313" key="5">
    <source>
        <dbReference type="EMBL" id="KAB7663136.1"/>
    </source>
</evidence>
<organism evidence="5 6">
    <name type="scientific">Sutterella seckii</name>
    <dbReference type="NCBI Taxonomy" id="1944635"/>
    <lineage>
        <taxon>Bacteria</taxon>
        <taxon>Pseudomonadati</taxon>
        <taxon>Pseudomonadota</taxon>
        <taxon>Betaproteobacteria</taxon>
        <taxon>Burkholderiales</taxon>
        <taxon>Sutterellaceae</taxon>
        <taxon>Sutterella</taxon>
    </lineage>
</organism>
<comment type="pathway">
    <text evidence="1">Lipid metabolism.</text>
</comment>
<gene>
    <name evidence="5" type="ORF">GBM95_01090</name>
</gene>
<dbReference type="SMART" id="SM00563">
    <property type="entry name" value="PlsC"/>
    <property type="match status" value="1"/>
</dbReference>
<keyword evidence="3 5" id="KW-0012">Acyltransferase</keyword>
<dbReference type="InterPro" id="IPR002123">
    <property type="entry name" value="Plipid/glycerol_acylTrfase"/>
</dbReference>
<dbReference type="Proteomes" id="UP000430564">
    <property type="component" value="Unassembled WGS sequence"/>
</dbReference>
<dbReference type="OrthoDB" id="9808424at2"/>
<dbReference type="SUPFAM" id="SSF69593">
    <property type="entry name" value="Glycerol-3-phosphate (1)-acyltransferase"/>
    <property type="match status" value="1"/>
</dbReference>
<evidence type="ECO:0000256" key="3">
    <source>
        <dbReference type="ARBA" id="ARBA00023315"/>
    </source>
</evidence>
<evidence type="ECO:0000256" key="2">
    <source>
        <dbReference type="ARBA" id="ARBA00022679"/>
    </source>
</evidence>
<reference evidence="5 6" key="1">
    <citation type="submission" date="2019-10" db="EMBL/GenBank/DDBJ databases">
        <title>Genome diversity of Sutterella seckii.</title>
        <authorList>
            <person name="Chaplin A.V."/>
            <person name="Sokolova S.R."/>
            <person name="Mosin K.A."/>
            <person name="Ivanova E.L."/>
            <person name="Kochetkova T.O."/>
            <person name="Goltsov A.Y."/>
            <person name="Trofimov D.Y."/>
            <person name="Efimov B.A."/>
        </authorList>
    </citation>
    <scope>NUCLEOTIDE SEQUENCE [LARGE SCALE GENOMIC DNA]</scope>
    <source>
        <strain evidence="5 6">ASD393</strain>
    </source>
</reference>
<sequence length="197" mass="22620">MTPIVWLTRLLVGAYPHWQGCAPSPKQRIYFANHTSHLDTIVIWASLPPALRRHVRPVAAKDYWEKGLLRRRIALDELHCVLIDRRRTEHSNPLDPLREALRQGDSLIIFPEGTRRPQPLPSPFKSGIWHLMTEFPNVEFIPVYIENLHRAMPKGVLIPVPTVCSVRFGAPVEHSPQDLKEDFLNRARDAVIELSKA</sequence>
<proteinExistence type="predicted"/>
<evidence type="ECO:0000256" key="1">
    <source>
        <dbReference type="ARBA" id="ARBA00005189"/>
    </source>
</evidence>
<evidence type="ECO:0000259" key="4">
    <source>
        <dbReference type="SMART" id="SM00563"/>
    </source>
</evidence>
<keyword evidence="2 5" id="KW-0808">Transferase</keyword>
<dbReference type="GO" id="GO:0003841">
    <property type="term" value="F:1-acylglycerol-3-phosphate O-acyltransferase activity"/>
    <property type="evidence" value="ECO:0007669"/>
    <property type="project" value="TreeGrafter"/>
</dbReference>
<accession>A0A6I1ERE9</accession>
<dbReference type="PANTHER" id="PTHR10434">
    <property type="entry name" value="1-ACYL-SN-GLYCEROL-3-PHOSPHATE ACYLTRANSFERASE"/>
    <property type="match status" value="1"/>
</dbReference>
<dbReference type="AlphaFoldDB" id="A0A6I1ERE9"/>
<dbReference type="Pfam" id="PF01553">
    <property type="entry name" value="Acyltransferase"/>
    <property type="match status" value="1"/>
</dbReference>
<dbReference type="PANTHER" id="PTHR10434:SF11">
    <property type="entry name" value="1-ACYL-SN-GLYCEROL-3-PHOSPHATE ACYLTRANSFERASE"/>
    <property type="match status" value="1"/>
</dbReference>
<feature type="domain" description="Phospholipid/glycerol acyltransferase" evidence="4">
    <location>
        <begin position="28"/>
        <end position="148"/>
    </location>
</feature>
<comment type="caution">
    <text evidence="5">The sequence shown here is derived from an EMBL/GenBank/DDBJ whole genome shotgun (WGS) entry which is preliminary data.</text>
</comment>
<protein>
    <submittedName>
        <fullName evidence="5">1-acyl-sn-glycerol-3-phosphate acyltransferase</fullName>
    </submittedName>
</protein>
<dbReference type="GO" id="GO:0006654">
    <property type="term" value="P:phosphatidic acid biosynthetic process"/>
    <property type="evidence" value="ECO:0007669"/>
    <property type="project" value="TreeGrafter"/>
</dbReference>